<dbReference type="Gene3D" id="2.60.120.260">
    <property type="entry name" value="Galactose-binding domain-like"/>
    <property type="match status" value="2"/>
</dbReference>
<dbReference type="PANTHER" id="PTHR43817:SF1">
    <property type="entry name" value="HYDROLASE, FAMILY 43, PUTATIVE (AFU_ORTHOLOGUE AFUA_3G01660)-RELATED"/>
    <property type="match status" value="1"/>
</dbReference>
<proteinExistence type="predicted"/>
<keyword evidence="1" id="KW-0732">Signal</keyword>
<reference evidence="4" key="1">
    <citation type="journal article" date="2019" name="Int. J. Syst. Evol. Microbiol.">
        <title>The Global Catalogue of Microorganisms (GCM) 10K type strain sequencing project: providing services to taxonomists for standard genome sequencing and annotation.</title>
        <authorList>
            <consortium name="The Broad Institute Genomics Platform"/>
            <consortium name="The Broad Institute Genome Sequencing Center for Infectious Disease"/>
            <person name="Wu L."/>
            <person name="Ma J."/>
        </authorList>
    </citation>
    <scope>NUCLEOTIDE SEQUENCE [LARGE SCALE GENOMIC DNA]</scope>
    <source>
        <strain evidence="4">CCUG 54523</strain>
    </source>
</reference>
<evidence type="ECO:0000313" key="4">
    <source>
        <dbReference type="Proteomes" id="UP001597055"/>
    </source>
</evidence>
<dbReference type="SUPFAM" id="SSF49785">
    <property type="entry name" value="Galactose-binding domain-like"/>
    <property type="match status" value="1"/>
</dbReference>
<evidence type="ECO:0000256" key="1">
    <source>
        <dbReference type="ARBA" id="ARBA00022729"/>
    </source>
</evidence>
<keyword evidence="2 3" id="KW-0378">Hydrolase</keyword>
<name>A0ABW3AF45_9MICO</name>
<sequence>MPELPQSTPTTSDLWRRFIDPPDDARPRAWWHWMDGNVDPAGIVRDLTWLHDVGVRGVQLFDGGMGVPLVVPEPVRPGSAAWSEAIRTTTRTASDLGLELAVATSAGWSASGGPWVEPRDAMKKIVWSEAIVDGGGRRRVTLPPLPAVAGLFQDAPRWGASPRDAWSTDWRVVAFPADDAHDPLRPDRVRGSGMLADVACLTDGGFEAALALPRDPDRRSSAWLEVEFDEPVSVGSVTVGLPGPRGFGAAPPPDAVLEAGDVDGGFQPIAHLEATTAPARTVAFPPVTARRFRLMLSGASAAEALPPVADGVRIPPVLNRSDAFHVSEFALRGGGRVHHAETKAGFGVVPDYYAVDTDAGADAAAVRAADVHDLTALVEGGVLDWEAPPGRWRVLRLGASLTGQTNGPALPDGTGLEVDKLDGVRVAAFLARHLDRFEAGDFDALLSDSIEAGSQNWTDRIAERFRDLRGYDPTPWLPTLAGYLVGGAEESDRFLYDYRRTLADLLSAEYYATLAAEAHRRGMRYYAEALEDGRPQLGDDLAMRSHADVPMGAMWTYDPGTGPRPTYVADLKGAASVAHVHGRKWTGAEAFTSFDRPWASSPRSLKHVADLQLALGVTRFCIHTSPHQPLAAPPPGIALAPFLGQAFTVNETWAAMAGPWIEYLARCSAMLSAGEPAVDFAVFVGEEAPVTGLFADGLDTTVPAGFDFDYVDAAGLAVLRVDRDGDLRSVGARYRLLVLGGSSSRLTVAALRHLQRLADAGATIVGLPPHSTPSLADDESEFRRLCDEIWAEDRPAGRVLATSDLAEALTSLGLRSDFEITGHPVRTVARSVDGGRVTFLANPSDQIAHVRLSVPERVGGLSAWDPVELSATPLPGVTTGDGRTVVELVLPPFGSVFVVPLGSAAASAGDEVPVRRPAPLTDGPWRLALPGREEIVLPRPALWTELGGAARGFSGTGTYRTVFEHRVPLDGARAWVDLGGVHDIARVVVNDVDCGVAWTAPFRVDVANALRAGTNTIEVMVATPWRNRLIAEAVRPSGEVFPPMREVFEASAVELPAGLMGPVSLLVEKTS</sequence>
<dbReference type="Proteomes" id="UP001597055">
    <property type="component" value="Unassembled WGS sequence"/>
</dbReference>
<evidence type="ECO:0000256" key="2">
    <source>
        <dbReference type="ARBA" id="ARBA00022801"/>
    </source>
</evidence>
<dbReference type="Pfam" id="PF17132">
    <property type="entry name" value="Glyco_hydro_106"/>
    <property type="match status" value="1"/>
</dbReference>
<dbReference type="PANTHER" id="PTHR43817">
    <property type="entry name" value="GLYCOSYL HYDROLASE"/>
    <property type="match status" value="1"/>
</dbReference>
<evidence type="ECO:0000313" key="3">
    <source>
        <dbReference type="EMBL" id="MFD0789492.1"/>
    </source>
</evidence>
<dbReference type="RefSeq" id="WP_204980522.1">
    <property type="nucleotide sequence ID" value="NZ_JBHTII010000001.1"/>
</dbReference>
<keyword evidence="4" id="KW-1185">Reference proteome</keyword>
<protein>
    <submittedName>
        <fullName evidence="3">Glycosyl hydrolase</fullName>
    </submittedName>
</protein>
<comment type="caution">
    <text evidence="3">The sequence shown here is derived from an EMBL/GenBank/DDBJ whole genome shotgun (WGS) entry which is preliminary data.</text>
</comment>
<dbReference type="InterPro" id="IPR008979">
    <property type="entry name" value="Galactose-bd-like_sf"/>
</dbReference>
<organism evidence="3 4">
    <name type="scientific">Microbacterium insulae</name>
    <dbReference type="NCBI Taxonomy" id="483014"/>
    <lineage>
        <taxon>Bacteria</taxon>
        <taxon>Bacillati</taxon>
        <taxon>Actinomycetota</taxon>
        <taxon>Actinomycetes</taxon>
        <taxon>Micrococcales</taxon>
        <taxon>Microbacteriaceae</taxon>
        <taxon>Microbacterium</taxon>
    </lineage>
</organism>
<dbReference type="NCBIfam" id="NF045579">
    <property type="entry name" value="rhamnoside_JR"/>
    <property type="match status" value="1"/>
</dbReference>
<gene>
    <name evidence="3" type="ORF">ACFQ0P_03705</name>
</gene>
<dbReference type="EMBL" id="JBHTII010000001">
    <property type="protein sequence ID" value="MFD0789492.1"/>
    <property type="molecule type" value="Genomic_DNA"/>
</dbReference>
<dbReference type="GO" id="GO:0016787">
    <property type="term" value="F:hydrolase activity"/>
    <property type="evidence" value="ECO:0007669"/>
    <property type="project" value="UniProtKB-KW"/>
</dbReference>
<accession>A0ABW3AF45</accession>